<sequence>MVANGIELFDSIRDPFPPKHPLTVAKFGRVGIASIAGLAQRRFTDRRAPPCWPEWPRTRSCHWVASAPRPSGSSLPPVLTGLAGRCLEAVRKRSPTHSWRIFAILAVKFGSAIGFGGSPTCPPTGCFCWTCHQRRCRRYLARVWRAGTGAITRATGMVRAFAKWITCWMAHPVACRRVRACRNRPPRWDAARGGCRRTGGEQYAPTSAVRACC</sequence>
<organism evidence="1">
    <name type="scientific">Mycobacterium xenopi 4042</name>
    <dbReference type="NCBI Taxonomy" id="1299334"/>
    <lineage>
        <taxon>Bacteria</taxon>
        <taxon>Bacillati</taxon>
        <taxon>Actinomycetota</taxon>
        <taxon>Actinomycetes</taxon>
        <taxon>Mycobacteriales</taxon>
        <taxon>Mycobacteriaceae</taxon>
        <taxon>Mycobacterium</taxon>
    </lineage>
</organism>
<reference evidence="1" key="1">
    <citation type="submission" date="2014-01" db="EMBL/GenBank/DDBJ databases">
        <authorList>
            <person name="Brown-Elliot B."/>
            <person name="Wallace R."/>
            <person name="Lenaerts A."/>
            <person name="Ordway D."/>
            <person name="DeGroote M.A."/>
            <person name="Parker T."/>
            <person name="Sizemore C."/>
            <person name="Tallon L.J."/>
            <person name="Sadzewicz L.K."/>
            <person name="Sengamalay N."/>
            <person name="Fraser C.M."/>
            <person name="Hine E."/>
            <person name="Shefchek K.A."/>
            <person name="Das S.P."/>
            <person name="Tettelin H."/>
        </authorList>
    </citation>
    <scope>NUCLEOTIDE SEQUENCE [LARGE SCALE GENOMIC DNA]</scope>
    <source>
        <strain evidence="1">4042</strain>
    </source>
</reference>
<comment type="caution">
    <text evidence="1">The sequence shown here is derived from an EMBL/GenBank/DDBJ whole genome shotgun (WGS) entry which is preliminary data.</text>
</comment>
<gene>
    <name evidence="1" type="ORF">I553_8162</name>
</gene>
<dbReference type="EMBL" id="JAOB01000026">
    <property type="protein sequence ID" value="EUA65615.1"/>
    <property type="molecule type" value="Genomic_DNA"/>
</dbReference>
<dbReference type="AlphaFoldDB" id="X8DDN5"/>
<name>X8DDN5_MYCXE</name>
<proteinExistence type="predicted"/>
<protein>
    <submittedName>
        <fullName evidence="1">Putative phytoene dehydrogenase</fullName>
    </submittedName>
</protein>
<accession>X8DDN5</accession>
<evidence type="ECO:0000313" key="1">
    <source>
        <dbReference type="EMBL" id="EUA65615.1"/>
    </source>
</evidence>